<feature type="compositionally biased region" description="Low complexity" evidence="1">
    <location>
        <begin position="172"/>
        <end position="183"/>
    </location>
</feature>
<reference evidence="2 3" key="1">
    <citation type="journal article" date="2007" name="Nat. Biotechnol.">
        <title>Complete genome sequence of the myxobacterium Sorangium cellulosum.</title>
        <authorList>
            <person name="Schneiker S."/>
            <person name="Perlova O."/>
            <person name="Kaiser O."/>
            <person name="Gerth K."/>
            <person name="Alici A."/>
            <person name="Altmeyer M.O."/>
            <person name="Bartels D."/>
            <person name="Bekel T."/>
            <person name="Beyer S."/>
            <person name="Bode E."/>
            <person name="Bode H.B."/>
            <person name="Bolten C.J."/>
            <person name="Choudhuri J.V."/>
            <person name="Doss S."/>
            <person name="Elnakady Y.A."/>
            <person name="Frank B."/>
            <person name="Gaigalat L."/>
            <person name="Goesmann A."/>
            <person name="Groeger C."/>
            <person name="Gross F."/>
            <person name="Jelsbak L."/>
            <person name="Jelsbak L."/>
            <person name="Kalinowski J."/>
            <person name="Kegler C."/>
            <person name="Knauber T."/>
            <person name="Konietzny S."/>
            <person name="Kopp M."/>
            <person name="Krause L."/>
            <person name="Krug D."/>
            <person name="Linke B."/>
            <person name="Mahmud T."/>
            <person name="Martinez-Arias R."/>
            <person name="McHardy A.C."/>
            <person name="Merai M."/>
            <person name="Meyer F."/>
            <person name="Mormann S."/>
            <person name="Munoz-Dorado J."/>
            <person name="Perez J."/>
            <person name="Pradella S."/>
            <person name="Rachid S."/>
            <person name="Raddatz G."/>
            <person name="Rosenau F."/>
            <person name="Rueckert C."/>
            <person name="Sasse F."/>
            <person name="Scharfe M."/>
            <person name="Schuster S.C."/>
            <person name="Suen G."/>
            <person name="Treuner-Lange A."/>
            <person name="Velicer G.J."/>
            <person name="Vorholter F.-J."/>
            <person name="Weissman K.J."/>
            <person name="Welch R.D."/>
            <person name="Wenzel S.C."/>
            <person name="Whitworth D.E."/>
            <person name="Wilhelm S."/>
            <person name="Wittmann C."/>
            <person name="Bloecker H."/>
            <person name="Puehler A."/>
            <person name="Mueller R."/>
        </authorList>
    </citation>
    <scope>NUCLEOTIDE SEQUENCE [LARGE SCALE GENOMIC DNA]</scope>
    <source>
        <strain evidence="3">So ce56</strain>
    </source>
</reference>
<feature type="compositionally biased region" description="Basic and acidic residues" evidence="1">
    <location>
        <begin position="15"/>
        <end position="38"/>
    </location>
</feature>
<keyword evidence="3" id="KW-1185">Reference proteome</keyword>
<protein>
    <recommendedName>
        <fullName evidence="4">DUF2452 domain-containing protein</fullName>
    </recommendedName>
</protein>
<feature type="region of interest" description="Disordered" evidence="1">
    <location>
        <begin position="1"/>
        <end position="43"/>
    </location>
</feature>
<evidence type="ECO:0008006" key="4">
    <source>
        <dbReference type="Google" id="ProtNLM"/>
    </source>
</evidence>
<dbReference type="KEGG" id="scl:sce9147"/>
<dbReference type="EMBL" id="AM746676">
    <property type="protein sequence ID" value="CAN99320.1"/>
    <property type="molecule type" value="Genomic_DNA"/>
</dbReference>
<sequence>MRTGALTRDAGPWTIHDDVDRMSDDGYTKHGGGRHEGPSRTSPYPLSRLSAPHELVDVAREIQQADALLGAVTGGKLAQIARQIRSLQEEARRVLEAAQRDGELHRAACSFKKRPGHVYHLYRRGDGVPYLSMLSPEEWGGSPPHAFEGSYRLEVDMSWTPSEEAEAHDAEAGALARLTGRGA</sequence>
<dbReference type="Pfam" id="PF10504">
    <property type="entry name" value="DUF2452"/>
    <property type="match status" value="1"/>
</dbReference>
<dbReference type="AlphaFoldDB" id="A9GD78"/>
<dbReference type="HOGENOM" id="CLU_102988_1_0_7"/>
<evidence type="ECO:0000313" key="2">
    <source>
        <dbReference type="EMBL" id="CAN99320.1"/>
    </source>
</evidence>
<dbReference type="STRING" id="448385.sce9147"/>
<accession>A9GD78</accession>
<evidence type="ECO:0000256" key="1">
    <source>
        <dbReference type="SAM" id="MobiDB-lite"/>
    </source>
</evidence>
<organism evidence="2 3">
    <name type="scientific">Sorangium cellulosum (strain So ce56)</name>
    <name type="common">Polyangium cellulosum (strain So ce56)</name>
    <dbReference type="NCBI Taxonomy" id="448385"/>
    <lineage>
        <taxon>Bacteria</taxon>
        <taxon>Pseudomonadati</taxon>
        <taxon>Myxococcota</taxon>
        <taxon>Polyangia</taxon>
        <taxon>Polyangiales</taxon>
        <taxon>Polyangiaceae</taxon>
        <taxon>Sorangium</taxon>
    </lineage>
</organism>
<name>A9GD78_SORC5</name>
<dbReference type="InterPro" id="IPR019534">
    <property type="entry name" value="DUF2452"/>
</dbReference>
<dbReference type="Proteomes" id="UP000002139">
    <property type="component" value="Chromosome"/>
</dbReference>
<gene>
    <name evidence="2" type="ordered locus">sce9147</name>
</gene>
<dbReference type="RefSeq" id="WP_012241756.1">
    <property type="nucleotide sequence ID" value="NC_010162.1"/>
</dbReference>
<evidence type="ECO:0000313" key="3">
    <source>
        <dbReference type="Proteomes" id="UP000002139"/>
    </source>
</evidence>
<feature type="region of interest" description="Disordered" evidence="1">
    <location>
        <begin position="162"/>
        <end position="183"/>
    </location>
</feature>
<dbReference type="PANTHER" id="PTHR14553:SF1">
    <property type="entry name" value="SIMILAR TO CHROMOSOME 1 OPEN READING FRAME 50"/>
    <property type="match status" value="1"/>
</dbReference>
<dbReference type="BioCyc" id="SCEL448385:SCE_RS46820-MONOMER"/>
<dbReference type="eggNOG" id="ENOG502ZNB5">
    <property type="taxonomic scope" value="Bacteria"/>
</dbReference>
<dbReference type="PANTHER" id="PTHR14553">
    <property type="entry name" value="UNCHARACTERIZED PROTEIN C1ORF50"/>
    <property type="match status" value="1"/>
</dbReference>
<proteinExistence type="predicted"/>